<dbReference type="GeneID" id="83204442"/>
<dbReference type="OrthoDB" id="4366054at2759"/>
<evidence type="ECO:0000313" key="1">
    <source>
        <dbReference type="EMBL" id="KAJ5223301.1"/>
    </source>
</evidence>
<proteinExistence type="predicted"/>
<dbReference type="EMBL" id="JAPQKS010000006">
    <property type="protein sequence ID" value="KAJ5223301.1"/>
    <property type="molecule type" value="Genomic_DNA"/>
</dbReference>
<keyword evidence="2" id="KW-1185">Reference proteome</keyword>
<comment type="caution">
    <text evidence="1">The sequence shown here is derived from an EMBL/GenBank/DDBJ whole genome shotgun (WGS) entry which is preliminary data.</text>
</comment>
<sequence>MERFPSDFGLMCQSAYYKVRKVDILREVPSFRRYLEVCPHYYTHEFIPGPIYPRQLAKLVDFFWTGSYAFTADEALQYPLRFSVDNCLCDGCNNWCRLLRAHFDMFLVARWLQMDQLQHKAMEAFQEALHGAPIKVVMWAIRCVYGSPYSAKRCDSNGERYSLGQIPDYRQHFVVPAILEHCQRPPTAGDPCQSMFDISALGNFQELLLLYPCLREDINCWISPASQVSSANFSFLA</sequence>
<reference evidence="1" key="2">
    <citation type="journal article" date="2023" name="IMA Fungus">
        <title>Comparative genomic study of the Penicillium genus elucidates a diverse pangenome and 15 lateral gene transfer events.</title>
        <authorList>
            <person name="Petersen C."/>
            <person name="Sorensen T."/>
            <person name="Nielsen M.R."/>
            <person name="Sondergaard T.E."/>
            <person name="Sorensen J.L."/>
            <person name="Fitzpatrick D.A."/>
            <person name="Frisvad J.C."/>
            <person name="Nielsen K.L."/>
        </authorList>
    </citation>
    <scope>NUCLEOTIDE SEQUENCE</scope>
    <source>
        <strain evidence="1">IBT 19713</strain>
    </source>
</reference>
<name>A0A9W9NNX5_9EURO</name>
<reference evidence="1" key="1">
    <citation type="submission" date="2022-11" db="EMBL/GenBank/DDBJ databases">
        <authorList>
            <person name="Petersen C."/>
        </authorList>
    </citation>
    <scope>NUCLEOTIDE SEQUENCE</scope>
    <source>
        <strain evidence="1">IBT 19713</strain>
    </source>
</reference>
<dbReference type="RefSeq" id="XP_058327484.1">
    <property type="nucleotide sequence ID" value="XM_058477139.1"/>
</dbReference>
<gene>
    <name evidence="1" type="ORF">N7468_007843</name>
</gene>
<accession>A0A9W9NNX5</accession>
<evidence type="ECO:0000313" key="2">
    <source>
        <dbReference type="Proteomes" id="UP001150941"/>
    </source>
</evidence>
<dbReference type="Proteomes" id="UP001150941">
    <property type="component" value="Unassembled WGS sequence"/>
</dbReference>
<dbReference type="AlphaFoldDB" id="A0A9W9NNX5"/>
<organism evidence="1 2">
    <name type="scientific">Penicillium chermesinum</name>
    <dbReference type="NCBI Taxonomy" id="63820"/>
    <lineage>
        <taxon>Eukaryota</taxon>
        <taxon>Fungi</taxon>
        <taxon>Dikarya</taxon>
        <taxon>Ascomycota</taxon>
        <taxon>Pezizomycotina</taxon>
        <taxon>Eurotiomycetes</taxon>
        <taxon>Eurotiomycetidae</taxon>
        <taxon>Eurotiales</taxon>
        <taxon>Aspergillaceae</taxon>
        <taxon>Penicillium</taxon>
    </lineage>
</organism>
<evidence type="ECO:0008006" key="3">
    <source>
        <dbReference type="Google" id="ProtNLM"/>
    </source>
</evidence>
<protein>
    <recommendedName>
        <fullName evidence="3">BTB domain-containing protein</fullName>
    </recommendedName>
</protein>